<gene>
    <name evidence="1" type="ORF">ARMGADRAFT_1008970</name>
</gene>
<dbReference type="OMA" id="REFYVSK"/>
<dbReference type="InParanoid" id="A0A2H3DXI1"/>
<keyword evidence="2" id="KW-1185">Reference proteome</keyword>
<organism evidence="1 2">
    <name type="scientific">Armillaria gallica</name>
    <name type="common">Bulbous honey fungus</name>
    <name type="synonym">Armillaria bulbosa</name>
    <dbReference type="NCBI Taxonomy" id="47427"/>
    <lineage>
        <taxon>Eukaryota</taxon>
        <taxon>Fungi</taxon>
        <taxon>Dikarya</taxon>
        <taxon>Basidiomycota</taxon>
        <taxon>Agaricomycotina</taxon>
        <taxon>Agaricomycetes</taxon>
        <taxon>Agaricomycetidae</taxon>
        <taxon>Agaricales</taxon>
        <taxon>Marasmiineae</taxon>
        <taxon>Physalacriaceae</taxon>
        <taxon>Armillaria</taxon>
    </lineage>
</organism>
<proteinExistence type="predicted"/>
<evidence type="ECO:0000313" key="1">
    <source>
        <dbReference type="EMBL" id="PBK98574.1"/>
    </source>
</evidence>
<sequence>MSSTSSAGKPVIIPPPSNTADSEQLDWINWLYDAFPGGHTHEEIREFYVSKYGSIEAAKLAIDEFRQYVRSVPKPLKQLGRYPVPGEVLYIVDISDNHQIQMWRGDLAELRQYQFAFIDTDGHPIPAPDGVRIYGVPRPDGGGTTDELFSLEEAGGMMASDIRSEVFVAPEGGVYRITGLKEEVHFSLPIHDDFVLAPVRITNR</sequence>
<reference evidence="2" key="1">
    <citation type="journal article" date="2017" name="Nat. Ecol. Evol.">
        <title>Genome expansion and lineage-specific genetic innovations in the forest pathogenic fungi Armillaria.</title>
        <authorList>
            <person name="Sipos G."/>
            <person name="Prasanna A.N."/>
            <person name="Walter M.C."/>
            <person name="O'Connor E."/>
            <person name="Balint B."/>
            <person name="Krizsan K."/>
            <person name="Kiss B."/>
            <person name="Hess J."/>
            <person name="Varga T."/>
            <person name="Slot J."/>
            <person name="Riley R."/>
            <person name="Boka B."/>
            <person name="Rigling D."/>
            <person name="Barry K."/>
            <person name="Lee J."/>
            <person name="Mihaltcheva S."/>
            <person name="LaButti K."/>
            <person name="Lipzen A."/>
            <person name="Waldron R."/>
            <person name="Moloney N.M."/>
            <person name="Sperisen C."/>
            <person name="Kredics L."/>
            <person name="Vagvoelgyi C."/>
            <person name="Patrignani A."/>
            <person name="Fitzpatrick D."/>
            <person name="Nagy I."/>
            <person name="Doyle S."/>
            <person name="Anderson J.B."/>
            <person name="Grigoriev I.V."/>
            <person name="Gueldener U."/>
            <person name="Muensterkoetter M."/>
            <person name="Nagy L.G."/>
        </authorList>
    </citation>
    <scope>NUCLEOTIDE SEQUENCE [LARGE SCALE GENOMIC DNA]</scope>
    <source>
        <strain evidence="2">Ar21-2</strain>
    </source>
</reference>
<evidence type="ECO:0000313" key="2">
    <source>
        <dbReference type="Proteomes" id="UP000217790"/>
    </source>
</evidence>
<dbReference type="Proteomes" id="UP000217790">
    <property type="component" value="Unassembled WGS sequence"/>
</dbReference>
<dbReference type="EMBL" id="KZ293648">
    <property type="protein sequence ID" value="PBK98574.1"/>
    <property type="molecule type" value="Genomic_DNA"/>
</dbReference>
<protein>
    <submittedName>
        <fullName evidence="1">Uncharacterized protein</fullName>
    </submittedName>
</protein>
<dbReference type="AlphaFoldDB" id="A0A2H3DXI1"/>
<dbReference type="OrthoDB" id="2937410at2759"/>
<accession>A0A2H3DXI1</accession>
<name>A0A2H3DXI1_ARMGA</name>